<gene>
    <name evidence="1" type="ORF">RHMOL_Rhmol08G0171800</name>
</gene>
<keyword evidence="2" id="KW-1185">Reference proteome</keyword>
<comment type="caution">
    <text evidence="1">The sequence shown here is derived from an EMBL/GenBank/DDBJ whole genome shotgun (WGS) entry which is preliminary data.</text>
</comment>
<accession>A0ACC0MQ13</accession>
<proteinExistence type="predicted"/>
<name>A0ACC0MQ13_RHOML</name>
<dbReference type="EMBL" id="CM046395">
    <property type="protein sequence ID" value="KAI8542851.1"/>
    <property type="molecule type" value="Genomic_DNA"/>
</dbReference>
<evidence type="ECO:0000313" key="1">
    <source>
        <dbReference type="EMBL" id="KAI8542851.1"/>
    </source>
</evidence>
<sequence>MNDSDFCDSDDELKIFEAVATYESERDSSSSCNRRTVINRNTFGAQNRLFDDYFVESPVFPPHYFRRRFRMSRSLFLRIHDAVKAHEPYFIQKRNAAGKLGLSSLQKMTAAFRMLAYGAPADSVDEYVRIGVTTALKGLRRFRRAVIEVFSEEYLRSPNAADVARLLAVGELRGFPGMLGSLDCMHWEWKNCPTAWQGMYTGHAHKPTIILEAVASYDLWIWHANFGLLGSHNDLNVLDRPSLFDEVSLGRAPPVNYTNNGNEYNMGYYLVDGICPQWAFFVKTIPSPQGNKKIFFAQQQESTRKDVERAFGVLQARFAIVRGPGQLWDKRTLKDIMLTCIILHNMIIEDERDYNGAADLNYDPLEHTPLVEVSHERTTDLVEFIGCNHQIRNRGTHSQLQADLIEHLWQMYGQS</sequence>
<dbReference type="Proteomes" id="UP001062846">
    <property type="component" value="Chromosome 8"/>
</dbReference>
<protein>
    <submittedName>
        <fullName evidence="1">Uncharacterized protein</fullName>
    </submittedName>
</protein>
<evidence type="ECO:0000313" key="2">
    <source>
        <dbReference type="Proteomes" id="UP001062846"/>
    </source>
</evidence>
<reference evidence="1" key="1">
    <citation type="submission" date="2022-02" db="EMBL/GenBank/DDBJ databases">
        <title>Plant Genome Project.</title>
        <authorList>
            <person name="Zhang R.-G."/>
        </authorList>
    </citation>
    <scope>NUCLEOTIDE SEQUENCE</scope>
    <source>
        <strain evidence="1">AT1</strain>
    </source>
</reference>
<organism evidence="1 2">
    <name type="scientific">Rhododendron molle</name>
    <name type="common">Chinese azalea</name>
    <name type="synonym">Azalea mollis</name>
    <dbReference type="NCBI Taxonomy" id="49168"/>
    <lineage>
        <taxon>Eukaryota</taxon>
        <taxon>Viridiplantae</taxon>
        <taxon>Streptophyta</taxon>
        <taxon>Embryophyta</taxon>
        <taxon>Tracheophyta</taxon>
        <taxon>Spermatophyta</taxon>
        <taxon>Magnoliopsida</taxon>
        <taxon>eudicotyledons</taxon>
        <taxon>Gunneridae</taxon>
        <taxon>Pentapetalae</taxon>
        <taxon>asterids</taxon>
        <taxon>Ericales</taxon>
        <taxon>Ericaceae</taxon>
        <taxon>Ericoideae</taxon>
        <taxon>Rhodoreae</taxon>
        <taxon>Rhododendron</taxon>
    </lineage>
</organism>